<dbReference type="OrthoDB" id="1923904at2759"/>
<sequence length="114" mass="12181">MSHMNRLWMAVAVVNGHTDQGHKLKSGLKSLNHGKKHCFSATGDAADVRPLSGALNSEMGGFIGGGGGGGEDKRKKQAEDSLRQVMYLSCWDPVALKGVYGDFEAGLTELTRFS</sequence>
<proteinExistence type="predicted"/>
<dbReference type="EMBL" id="BKCP01010515">
    <property type="protein sequence ID" value="GER53272.1"/>
    <property type="molecule type" value="Genomic_DNA"/>
</dbReference>
<protein>
    <submittedName>
        <fullName evidence="1">Wound-responsive family protein</fullName>
    </submittedName>
</protein>
<keyword evidence="2" id="KW-1185">Reference proteome</keyword>
<organism evidence="1 2">
    <name type="scientific">Striga asiatica</name>
    <name type="common">Asiatic witchweed</name>
    <name type="synonym">Buchnera asiatica</name>
    <dbReference type="NCBI Taxonomy" id="4170"/>
    <lineage>
        <taxon>Eukaryota</taxon>
        <taxon>Viridiplantae</taxon>
        <taxon>Streptophyta</taxon>
        <taxon>Embryophyta</taxon>
        <taxon>Tracheophyta</taxon>
        <taxon>Spermatophyta</taxon>
        <taxon>Magnoliopsida</taxon>
        <taxon>eudicotyledons</taxon>
        <taxon>Gunneridae</taxon>
        <taxon>Pentapetalae</taxon>
        <taxon>asterids</taxon>
        <taxon>lamiids</taxon>
        <taxon>Lamiales</taxon>
        <taxon>Orobanchaceae</taxon>
        <taxon>Buchnereae</taxon>
        <taxon>Striga</taxon>
    </lineage>
</organism>
<dbReference type="Proteomes" id="UP000325081">
    <property type="component" value="Unassembled WGS sequence"/>
</dbReference>
<dbReference type="InterPro" id="IPR022251">
    <property type="entry name" value="DUF3774_wound-induced"/>
</dbReference>
<evidence type="ECO:0000313" key="1">
    <source>
        <dbReference type="EMBL" id="GER53272.1"/>
    </source>
</evidence>
<name>A0A5A7R762_STRAF</name>
<comment type="caution">
    <text evidence="1">The sequence shown here is derived from an EMBL/GenBank/DDBJ whole genome shotgun (WGS) entry which is preliminary data.</text>
</comment>
<dbReference type="PANTHER" id="PTHR33090">
    <property type="entry name" value="DUF3774 DOMAIN PROTEIN-RELATED"/>
    <property type="match status" value="1"/>
</dbReference>
<reference evidence="2" key="1">
    <citation type="journal article" date="2019" name="Curr. Biol.">
        <title>Genome Sequence of Striga asiatica Provides Insight into the Evolution of Plant Parasitism.</title>
        <authorList>
            <person name="Yoshida S."/>
            <person name="Kim S."/>
            <person name="Wafula E.K."/>
            <person name="Tanskanen J."/>
            <person name="Kim Y.M."/>
            <person name="Honaas L."/>
            <person name="Yang Z."/>
            <person name="Spallek T."/>
            <person name="Conn C.E."/>
            <person name="Ichihashi Y."/>
            <person name="Cheong K."/>
            <person name="Cui S."/>
            <person name="Der J.P."/>
            <person name="Gundlach H."/>
            <person name="Jiao Y."/>
            <person name="Hori C."/>
            <person name="Ishida J.K."/>
            <person name="Kasahara H."/>
            <person name="Kiba T."/>
            <person name="Kim M.S."/>
            <person name="Koo N."/>
            <person name="Laohavisit A."/>
            <person name="Lee Y.H."/>
            <person name="Lumba S."/>
            <person name="McCourt P."/>
            <person name="Mortimer J.C."/>
            <person name="Mutuku J.M."/>
            <person name="Nomura T."/>
            <person name="Sasaki-Sekimoto Y."/>
            <person name="Seto Y."/>
            <person name="Wang Y."/>
            <person name="Wakatake T."/>
            <person name="Sakakibara H."/>
            <person name="Demura T."/>
            <person name="Yamaguchi S."/>
            <person name="Yoneyama K."/>
            <person name="Manabe R.I."/>
            <person name="Nelson D.C."/>
            <person name="Schulman A.H."/>
            <person name="Timko M.P."/>
            <person name="dePamphilis C.W."/>
            <person name="Choi D."/>
            <person name="Shirasu K."/>
        </authorList>
    </citation>
    <scope>NUCLEOTIDE SEQUENCE [LARGE SCALE GENOMIC DNA]</scope>
    <source>
        <strain evidence="2">cv. UVA1</strain>
    </source>
</reference>
<evidence type="ECO:0000313" key="2">
    <source>
        <dbReference type="Proteomes" id="UP000325081"/>
    </source>
</evidence>
<dbReference type="Pfam" id="PF12609">
    <property type="entry name" value="DUF3774"/>
    <property type="match status" value="1"/>
</dbReference>
<dbReference type="AlphaFoldDB" id="A0A5A7R762"/>
<accession>A0A5A7R762</accession>
<gene>
    <name evidence="1" type="ORF">STAS_30774</name>
</gene>